<dbReference type="InterPro" id="IPR035914">
    <property type="entry name" value="Sperma_CUB_dom_sf"/>
</dbReference>
<dbReference type="GO" id="GO:0016810">
    <property type="term" value="F:hydrolase activity, acting on carbon-nitrogen (but not peptide) bonds"/>
    <property type="evidence" value="ECO:0007669"/>
    <property type="project" value="TreeGrafter"/>
</dbReference>
<name>A0A1D1UUT1_RAMVA</name>
<dbReference type="Proteomes" id="UP000186922">
    <property type="component" value="Unassembled WGS sequence"/>
</dbReference>
<dbReference type="InterPro" id="IPR029132">
    <property type="entry name" value="CBAH/NAAA_C"/>
</dbReference>
<proteinExistence type="predicted"/>
<dbReference type="InterPro" id="IPR000859">
    <property type="entry name" value="CUB_dom"/>
</dbReference>
<evidence type="ECO:0000313" key="8">
    <source>
        <dbReference type="Proteomes" id="UP000186922"/>
    </source>
</evidence>
<dbReference type="SMART" id="SM00042">
    <property type="entry name" value="CUB"/>
    <property type="match status" value="1"/>
</dbReference>
<dbReference type="PROSITE" id="PS01180">
    <property type="entry name" value="CUB"/>
    <property type="match status" value="1"/>
</dbReference>
<dbReference type="STRING" id="947166.A0A1D1UUT1"/>
<evidence type="ECO:0000256" key="4">
    <source>
        <dbReference type="SAM" id="MobiDB-lite"/>
    </source>
</evidence>
<dbReference type="Gene3D" id="3.60.60.10">
    <property type="entry name" value="Penicillin V Acylase, Chain A"/>
    <property type="match status" value="1"/>
</dbReference>
<feature type="chain" id="PRO_5008897653" description="CUB domain-containing protein" evidence="5">
    <location>
        <begin position="24"/>
        <end position="549"/>
    </location>
</feature>
<dbReference type="Pfam" id="PF00431">
    <property type="entry name" value="CUB"/>
    <property type="match status" value="1"/>
</dbReference>
<keyword evidence="1" id="KW-0378">Hydrolase</keyword>
<feature type="region of interest" description="Disordered" evidence="4">
    <location>
        <begin position="503"/>
        <end position="528"/>
    </location>
</feature>
<keyword evidence="8" id="KW-1185">Reference proteome</keyword>
<dbReference type="PANTHER" id="PTHR28583:SF4">
    <property type="entry name" value="N-ACYLETHANOLAMINE-HYDROLYZING ACID AMIDASE"/>
    <property type="match status" value="1"/>
</dbReference>
<dbReference type="AlphaFoldDB" id="A0A1D1UUT1"/>
<comment type="caution">
    <text evidence="3">Lacks conserved residue(s) required for the propagation of feature annotation.</text>
</comment>
<keyword evidence="2" id="KW-1015">Disulfide bond</keyword>
<evidence type="ECO:0000256" key="2">
    <source>
        <dbReference type="ARBA" id="ARBA00023157"/>
    </source>
</evidence>
<dbReference type="Pfam" id="PF02275">
    <property type="entry name" value="CBAH"/>
    <property type="match status" value="1"/>
</dbReference>
<evidence type="ECO:0000256" key="3">
    <source>
        <dbReference type="PROSITE-ProRule" id="PRU00059"/>
    </source>
</evidence>
<keyword evidence="5" id="KW-0732">Signal</keyword>
<evidence type="ECO:0000313" key="7">
    <source>
        <dbReference type="EMBL" id="GAU92270.1"/>
    </source>
</evidence>
<dbReference type="OrthoDB" id="5273684at2759"/>
<evidence type="ECO:0000259" key="6">
    <source>
        <dbReference type="PROSITE" id="PS01180"/>
    </source>
</evidence>
<feature type="domain" description="CUB" evidence="6">
    <location>
        <begin position="30"/>
        <end position="142"/>
    </location>
</feature>
<accession>A0A1D1UUT1</accession>
<dbReference type="EMBL" id="BDGG01000002">
    <property type="protein sequence ID" value="GAU92270.1"/>
    <property type="molecule type" value="Genomic_DNA"/>
</dbReference>
<organism evidence="7 8">
    <name type="scientific">Ramazzottius varieornatus</name>
    <name type="common">Water bear</name>
    <name type="synonym">Tardigrade</name>
    <dbReference type="NCBI Taxonomy" id="947166"/>
    <lineage>
        <taxon>Eukaryota</taxon>
        <taxon>Metazoa</taxon>
        <taxon>Ecdysozoa</taxon>
        <taxon>Tardigrada</taxon>
        <taxon>Eutardigrada</taxon>
        <taxon>Parachela</taxon>
        <taxon>Hypsibioidea</taxon>
        <taxon>Ramazzottiidae</taxon>
        <taxon>Ramazzottius</taxon>
    </lineage>
</organism>
<sequence>MDNALLLPAIFAWLRLFSASSDAQTVPVTCGGTIHLPADGRPVEITTPNFPDKYPSNVFCKWTIHAPERKVVQVDALYFGLSSAKTSFLLLADKGVTSPSPQAISSAPGPLGWRSKTSTAEIGFASQAQSDGRGFWLSLRMAIANTDCVEKVAPKYNVSLDVEPRLRWRHVVADYPYLNITTYGMLNVFNFFADGSFYPFNGNFSPDRKRIVEDYLNRLPLDLRQELEGIAEFSNVSKEFITMANIVYEIVTFCTSIVASDINGKPIHGRNLDFRGTPLLRDETIHVDFVRKINGVQQIVYSAVTVAGSISLMTAQKPGVFTYSLNRRITKTGHGMEDATLNFDVFRNTSSTVLLSMVRQALETATTYEGAVEQFSRAWLPSPCYLIIGGTRENEGVILTRDRDRPVDVHPIDVRQGRWYVAQTNTDRWLPFDNKTDPFSAQNRLEIAERALNRTTRRNINFKTMFDVIGTNAVYNHATVFSTVMSASNPSAMETRIRCPLPAATPGTPGIKNPQASGPSGRPLTAGANRSVTSTLMSIFTMMSAVLLT</sequence>
<feature type="signal peptide" evidence="5">
    <location>
        <begin position="1"/>
        <end position="23"/>
    </location>
</feature>
<dbReference type="PANTHER" id="PTHR28583">
    <property type="entry name" value="ACID AMIDASE"/>
    <property type="match status" value="1"/>
</dbReference>
<dbReference type="Gene3D" id="2.60.120.290">
    <property type="entry name" value="Spermadhesin, CUB domain"/>
    <property type="match status" value="1"/>
</dbReference>
<reference evidence="7 8" key="1">
    <citation type="journal article" date="2016" name="Nat. Commun.">
        <title>Extremotolerant tardigrade genome and improved radiotolerance of human cultured cells by tardigrade-unique protein.</title>
        <authorList>
            <person name="Hashimoto T."/>
            <person name="Horikawa D.D."/>
            <person name="Saito Y."/>
            <person name="Kuwahara H."/>
            <person name="Kozuka-Hata H."/>
            <person name="Shin-I T."/>
            <person name="Minakuchi Y."/>
            <person name="Ohishi K."/>
            <person name="Motoyama A."/>
            <person name="Aizu T."/>
            <person name="Enomoto A."/>
            <person name="Kondo K."/>
            <person name="Tanaka S."/>
            <person name="Hara Y."/>
            <person name="Koshikawa S."/>
            <person name="Sagara H."/>
            <person name="Miura T."/>
            <person name="Yokobori S."/>
            <person name="Miyagawa K."/>
            <person name="Suzuki Y."/>
            <person name="Kubo T."/>
            <person name="Oyama M."/>
            <person name="Kohara Y."/>
            <person name="Fujiyama A."/>
            <person name="Arakawa K."/>
            <person name="Katayama T."/>
            <person name="Toyoda A."/>
            <person name="Kunieda T."/>
        </authorList>
    </citation>
    <scope>NUCLEOTIDE SEQUENCE [LARGE SCALE GENOMIC DNA]</scope>
    <source>
        <strain evidence="7 8">YOKOZUNA-1</strain>
    </source>
</reference>
<dbReference type="CDD" id="cd00041">
    <property type="entry name" value="CUB"/>
    <property type="match status" value="1"/>
</dbReference>
<evidence type="ECO:0000256" key="1">
    <source>
        <dbReference type="ARBA" id="ARBA00022801"/>
    </source>
</evidence>
<protein>
    <recommendedName>
        <fullName evidence="6">CUB domain-containing protein</fullName>
    </recommendedName>
</protein>
<dbReference type="SUPFAM" id="SSF49854">
    <property type="entry name" value="Spermadhesin, CUB domain"/>
    <property type="match status" value="1"/>
</dbReference>
<gene>
    <name evidence="7" type="primary">RvY_04371-1</name>
    <name evidence="7" type="synonym">RvY_04371.1</name>
    <name evidence="7" type="ORF">RvY_04371</name>
</gene>
<evidence type="ECO:0000256" key="5">
    <source>
        <dbReference type="SAM" id="SignalP"/>
    </source>
</evidence>
<comment type="caution">
    <text evidence="7">The sequence shown here is derived from an EMBL/GenBank/DDBJ whole genome shotgun (WGS) entry which is preliminary data.</text>
</comment>